<keyword evidence="2" id="KW-1185">Reference proteome</keyword>
<protein>
    <recommendedName>
        <fullName evidence="3">Amidohydrolase</fullName>
    </recommendedName>
</protein>
<evidence type="ECO:0000313" key="2">
    <source>
        <dbReference type="Proteomes" id="UP001589619"/>
    </source>
</evidence>
<dbReference type="RefSeq" id="WP_344914253.1">
    <property type="nucleotide sequence ID" value="NZ_BAAAYO010000013.1"/>
</dbReference>
<organism evidence="1 2">
    <name type="scientific">Paenibacillus hodogayensis</name>
    <dbReference type="NCBI Taxonomy" id="279208"/>
    <lineage>
        <taxon>Bacteria</taxon>
        <taxon>Bacillati</taxon>
        <taxon>Bacillota</taxon>
        <taxon>Bacilli</taxon>
        <taxon>Bacillales</taxon>
        <taxon>Paenibacillaceae</taxon>
        <taxon>Paenibacillus</taxon>
    </lineage>
</organism>
<name>A0ABV5W148_9BACL</name>
<dbReference type="Proteomes" id="UP001589619">
    <property type="component" value="Unassembled WGS sequence"/>
</dbReference>
<evidence type="ECO:0008006" key="3">
    <source>
        <dbReference type="Google" id="ProtNLM"/>
    </source>
</evidence>
<proteinExistence type="predicted"/>
<comment type="caution">
    <text evidence="1">The sequence shown here is derived from an EMBL/GenBank/DDBJ whole genome shotgun (WGS) entry which is preliminary data.</text>
</comment>
<sequence length="54" mass="6302">MENSDERIIAIDTHLDEYAEWEDEDDRWRPSVAAERVLKDRAGAVRGKRRSSSL</sequence>
<reference evidence="1 2" key="1">
    <citation type="submission" date="2024-09" db="EMBL/GenBank/DDBJ databases">
        <authorList>
            <person name="Sun Q."/>
            <person name="Mori K."/>
        </authorList>
    </citation>
    <scope>NUCLEOTIDE SEQUENCE [LARGE SCALE GENOMIC DNA]</scope>
    <source>
        <strain evidence="1 2">JCM 12520</strain>
    </source>
</reference>
<gene>
    <name evidence="1" type="ORF">ACFFNY_21495</name>
</gene>
<dbReference type="EMBL" id="JBHMAG010000014">
    <property type="protein sequence ID" value="MFB9754151.1"/>
    <property type="molecule type" value="Genomic_DNA"/>
</dbReference>
<accession>A0ABV5W148</accession>
<evidence type="ECO:0000313" key="1">
    <source>
        <dbReference type="EMBL" id="MFB9754151.1"/>
    </source>
</evidence>